<feature type="binding site" evidence="5">
    <location>
        <position position="414"/>
    </location>
    <ligand>
        <name>substrate</name>
    </ligand>
</feature>
<accession>A0A3Q2YRF4</accession>
<feature type="active site" evidence="4">
    <location>
        <position position="411"/>
    </location>
</feature>
<evidence type="ECO:0000256" key="2">
    <source>
        <dbReference type="ARBA" id="ARBA00012255"/>
    </source>
</evidence>
<dbReference type="InterPro" id="IPR048362">
    <property type="entry name" value="PARG_helical"/>
</dbReference>
<dbReference type="EC" id="3.2.1.143" evidence="2"/>
<protein>
    <recommendedName>
        <fullName evidence="2">poly(ADP-ribose) glycohydrolase</fullName>
        <ecNumber evidence="2">3.2.1.143</ecNumber>
    </recommendedName>
</protein>
<organism evidence="9 10">
    <name type="scientific">Hippocampus comes</name>
    <name type="common">Tiger tail seahorse</name>
    <dbReference type="NCBI Taxonomy" id="109280"/>
    <lineage>
        <taxon>Eukaryota</taxon>
        <taxon>Metazoa</taxon>
        <taxon>Chordata</taxon>
        <taxon>Craniata</taxon>
        <taxon>Vertebrata</taxon>
        <taxon>Euteleostomi</taxon>
        <taxon>Actinopterygii</taxon>
        <taxon>Neopterygii</taxon>
        <taxon>Teleostei</taxon>
        <taxon>Neoteleostei</taxon>
        <taxon>Acanthomorphata</taxon>
        <taxon>Syngnathiaria</taxon>
        <taxon>Syngnathiformes</taxon>
        <taxon>Syngnathoidei</taxon>
        <taxon>Syngnathidae</taxon>
        <taxon>Hippocampus</taxon>
    </lineage>
</organism>
<dbReference type="GO" id="GO:0009225">
    <property type="term" value="P:nucleotide-sugar metabolic process"/>
    <property type="evidence" value="ECO:0007669"/>
    <property type="project" value="TreeGrafter"/>
</dbReference>
<comment type="similarity">
    <text evidence="1">Belongs to the poly(ADP-ribose) glycohydrolase family.</text>
</comment>
<feature type="domain" description="PARG helical" evidence="8">
    <location>
        <begin position="277"/>
        <end position="373"/>
    </location>
</feature>
<dbReference type="GO" id="GO:0004649">
    <property type="term" value="F:poly(ADP-ribose) glycohydrolase activity"/>
    <property type="evidence" value="ECO:0007669"/>
    <property type="project" value="UniProtKB-EC"/>
</dbReference>
<keyword evidence="3" id="KW-0378">Hydrolase</keyword>
<dbReference type="GeneTree" id="ENSGT00390000003652"/>
<keyword evidence="10" id="KW-1185">Reference proteome</keyword>
<dbReference type="GO" id="GO:0005975">
    <property type="term" value="P:carbohydrate metabolic process"/>
    <property type="evidence" value="ECO:0007669"/>
    <property type="project" value="InterPro"/>
</dbReference>
<reference evidence="9" key="1">
    <citation type="submission" date="2025-08" db="UniProtKB">
        <authorList>
            <consortium name="Ensembl"/>
        </authorList>
    </citation>
    <scope>IDENTIFICATION</scope>
</reference>
<evidence type="ECO:0000256" key="4">
    <source>
        <dbReference type="PIRSR" id="PIRSR607724-1"/>
    </source>
</evidence>
<dbReference type="InterPro" id="IPR046372">
    <property type="entry name" value="PARG_cat_C"/>
</dbReference>
<dbReference type="GO" id="GO:0005634">
    <property type="term" value="C:nucleus"/>
    <property type="evidence" value="ECO:0007669"/>
    <property type="project" value="TreeGrafter"/>
</dbReference>
<dbReference type="GO" id="GO:0005737">
    <property type="term" value="C:cytoplasm"/>
    <property type="evidence" value="ECO:0007669"/>
    <property type="project" value="TreeGrafter"/>
</dbReference>
<feature type="compositionally biased region" description="Basic residues" evidence="6">
    <location>
        <begin position="15"/>
        <end position="25"/>
    </location>
</feature>
<proteinExistence type="inferred from homology"/>
<dbReference type="Ensembl" id="ENSHCOT00000024153.1">
    <property type="protein sequence ID" value="ENSHCOP00000016072.1"/>
    <property type="gene ID" value="ENSHCOG00000019831.1"/>
</dbReference>
<evidence type="ECO:0000256" key="3">
    <source>
        <dbReference type="ARBA" id="ARBA00022801"/>
    </source>
</evidence>
<dbReference type="InterPro" id="IPR007724">
    <property type="entry name" value="Poly_GlycHdrlase"/>
</dbReference>
<feature type="active site" evidence="4">
    <location>
        <position position="430"/>
    </location>
</feature>
<dbReference type="GO" id="GO:1990966">
    <property type="term" value="P:ATP generation from poly-ADP-D-ribose"/>
    <property type="evidence" value="ECO:0007669"/>
    <property type="project" value="TreeGrafter"/>
</dbReference>
<feature type="binding site" evidence="5">
    <location>
        <position position="428"/>
    </location>
    <ligand>
        <name>substrate</name>
    </ligand>
</feature>
<name>A0A3Q2YRF4_HIPCM</name>
<evidence type="ECO:0000256" key="1">
    <source>
        <dbReference type="ARBA" id="ARBA00009545"/>
    </source>
</evidence>
<dbReference type="Proteomes" id="UP000264820">
    <property type="component" value="Unplaced"/>
</dbReference>
<feature type="region of interest" description="Disordered" evidence="6">
    <location>
        <begin position="137"/>
        <end position="163"/>
    </location>
</feature>
<feature type="binding site" evidence="5">
    <location>
        <position position="469"/>
    </location>
    <ligand>
        <name>substrate</name>
    </ligand>
</feature>
<reference evidence="9" key="2">
    <citation type="submission" date="2025-09" db="UniProtKB">
        <authorList>
            <consortium name="Ensembl"/>
        </authorList>
    </citation>
    <scope>IDENTIFICATION</scope>
</reference>
<dbReference type="Pfam" id="PF20811">
    <property type="entry name" value="PARG_cat_N"/>
    <property type="match status" value="1"/>
</dbReference>
<dbReference type="OMA" id="WGGSHQD"/>
<sequence>MNSRTKADMDGLRGVRTKTSHRRIGSRQQLSRSTLERWLLKPTPNPSSSEAMVEDDPRSTQGGSHDGRGAISDSDEDTQPLSPQDLDCSGLVPALSVDSESQHMLHAGSSEKREVGSGSTSSGCFLKAKITDFFSGASSAGSRREKHDKRCEKQDTDEEDEPEATWLGTAVGELRRMPQCGRPLPPLKNVPGVHTVMIRTDLVGHATVPYPATFDDTWDDIHVKMPCSSKNLFPVQDEVMSHFFSSRMIEFFYVLQNAILKYCASTAKKWDFTALHLYCTKVNKIPIPLLKRGSSHSISMSQEQVACLLANAFFCTFPRRNSRRSEYGNYPDINFFRLFEGSSSRKIEKLKTLMCYFKSVTEHQPTGLVTFTRKSLDHLPDWESSETLLTKLYITSEGTIEDDGYGMLQVDFANQFVGGGVTSSGLVQEEIRFLINPELIVSRLFTEALDHDECLIITGTQQYSKYTGYAQTYKFAGSHQDTTPRDDWQRRCTEIVAIDALPFRNYLEQFHPEGIERELNKAYCGFDRPGEHRDNLSAVATGNWGCGVFGGDARLKALLQMLAAAEAGRDLAYFTFGDSQLMTDVHSMHSFLTQRRITVGEVYDLMVQYHSDICKGCSKRRPYVSLYSFIYRQVDDTSLTLSPAPADSVSWSSLSK</sequence>
<feature type="region of interest" description="Disordered" evidence="6">
    <location>
        <begin position="1"/>
        <end position="121"/>
    </location>
</feature>
<evidence type="ECO:0000256" key="5">
    <source>
        <dbReference type="PIRSR" id="PIRSR607724-2"/>
    </source>
</evidence>
<dbReference type="Pfam" id="PF05028">
    <property type="entry name" value="PARG_cat_C"/>
    <property type="match status" value="1"/>
</dbReference>
<evidence type="ECO:0000256" key="6">
    <source>
        <dbReference type="SAM" id="MobiDB-lite"/>
    </source>
</evidence>
<feature type="domain" description="PARG catalytic Macro" evidence="7">
    <location>
        <begin position="380"/>
        <end position="582"/>
    </location>
</feature>
<evidence type="ECO:0000313" key="10">
    <source>
        <dbReference type="Proteomes" id="UP000264820"/>
    </source>
</evidence>
<dbReference type="PANTHER" id="PTHR12837:SF8">
    <property type="entry name" value="POLY(ADP-RIBOSE) GLYCOHYDROLASE"/>
    <property type="match status" value="1"/>
</dbReference>
<feature type="compositionally biased region" description="Basic and acidic residues" evidence="6">
    <location>
        <begin position="1"/>
        <end position="13"/>
    </location>
</feature>
<feature type="active site" evidence="4">
    <location>
        <position position="429"/>
    </location>
</feature>
<feature type="compositionally biased region" description="Basic and acidic residues" evidence="6">
    <location>
        <begin position="142"/>
        <end position="154"/>
    </location>
</feature>
<evidence type="ECO:0000313" key="9">
    <source>
        <dbReference type="Ensembl" id="ENSHCOP00000016072.1"/>
    </source>
</evidence>
<dbReference type="STRING" id="109280.ENSHCOP00000016072"/>
<evidence type="ECO:0000259" key="7">
    <source>
        <dbReference type="Pfam" id="PF05028"/>
    </source>
</evidence>
<dbReference type="PANTHER" id="PTHR12837">
    <property type="entry name" value="POLY ADP-RIBOSE GLYCOHYDROLASE"/>
    <property type="match status" value="1"/>
</dbReference>
<dbReference type="GO" id="GO:0006282">
    <property type="term" value="P:regulation of DNA repair"/>
    <property type="evidence" value="ECO:0007669"/>
    <property type="project" value="InterPro"/>
</dbReference>
<evidence type="ECO:0000259" key="8">
    <source>
        <dbReference type="Pfam" id="PF20811"/>
    </source>
</evidence>
<dbReference type="AlphaFoldDB" id="A0A3Q2YRF4"/>